<dbReference type="Proteomes" id="UP000297475">
    <property type="component" value="Unassembled WGS sequence"/>
</dbReference>
<evidence type="ECO:0000259" key="5">
    <source>
        <dbReference type="PROSITE" id="PS50931"/>
    </source>
</evidence>
<dbReference type="GO" id="GO:0003700">
    <property type="term" value="F:DNA-binding transcription factor activity"/>
    <property type="evidence" value="ECO:0007669"/>
    <property type="project" value="InterPro"/>
</dbReference>
<evidence type="ECO:0000313" key="6">
    <source>
        <dbReference type="EMBL" id="TGG95476.1"/>
    </source>
</evidence>
<dbReference type="PANTHER" id="PTHR30537:SF5">
    <property type="entry name" value="HTH-TYPE TRANSCRIPTIONAL ACTIVATOR TTDR-RELATED"/>
    <property type="match status" value="1"/>
</dbReference>
<evidence type="ECO:0000313" key="7">
    <source>
        <dbReference type="Proteomes" id="UP000297475"/>
    </source>
</evidence>
<evidence type="ECO:0000256" key="2">
    <source>
        <dbReference type="ARBA" id="ARBA00023015"/>
    </source>
</evidence>
<dbReference type="InterPro" id="IPR036390">
    <property type="entry name" value="WH_DNA-bd_sf"/>
</dbReference>
<dbReference type="InterPro" id="IPR036388">
    <property type="entry name" value="WH-like_DNA-bd_sf"/>
</dbReference>
<evidence type="ECO:0000256" key="4">
    <source>
        <dbReference type="ARBA" id="ARBA00023163"/>
    </source>
</evidence>
<feature type="domain" description="HTH lysR-type" evidence="5">
    <location>
        <begin position="17"/>
        <end position="67"/>
    </location>
</feature>
<dbReference type="SUPFAM" id="SSF53850">
    <property type="entry name" value="Periplasmic binding protein-like II"/>
    <property type="match status" value="1"/>
</dbReference>
<dbReference type="InterPro" id="IPR000847">
    <property type="entry name" value="LysR_HTH_N"/>
</dbReference>
<keyword evidence="4" id="KW-0804">Transcription</keyword>
<sequence>MQKQSIQKIPQISDGAVFCRVVETGSFTAAADALELSKGAVSKYISRLESRLGARLLHRTTRRLALTEAGDAYYKRASRALSELLEAEQEVTEHADRPGGRLRISAPPFYGAEILSRYLGEFRRSYPDISLDLDLSNRMVDLVEERFDAVIRISAPRDSSLIMRKLKDISMVTCASPAYISRHGKPRTPDALHEHECLVYTGSPRAHDWIYLADDGSRYAVRVSSSILSSNDHLLRQAAIDGLGILRMPRLFLEDAIRREELVPLWEDSNAPSAVLAVLYPSRRELPAKVQAFVKFMLDKSKGA</sequence>
<reference evidence="6 7" key="1">
    <citation type="submission" date="2019-04" db="EMBL/GenBank/DDBJ databases">
        <title>Natronospirillum operosus gen. nov., sp. nov., a haloalkaliphilic satellite isolated from decaying biomass of laboratory culture of cyanobacterium Geitlerinema sp. and proposal of Natronospirillaceae fam. nov. and Saccharospirillaceae fam. nov.</title>
        <authorList>
            <person name="Kevbrin V."/>
            <person name="Boltyanskaya Y."/>
            <person name="Koziaeva V."/>
            <person name="Grouzdev D.S."/>
            <person name="Park M."/>
            <person name="Cho J."/>
        </authorList>
    </citation>
    <scope>NUCLEOTIDE SEQUENCE [LARGE SCALE GENOMIC DNA]</scope>
    <source>
        <strain evidence="6 7">G-116</strain>
    </source>
</reference>
<organism evidence="6 7">
    <name type="scientific">Natronospirillum operosum</name>
    <dbReference type="NCBI Taxonomy" id="2759953"/>
    <lineage>
        <taxon>Bacteria</taxon>
        <taxon>Pseudomonadati</taxon>
        <taxon>Pseudomonadota</taxon>
        <taxon>Gammaproteobacteria</taxon>
        <taxon>Oceanospirillales</taxon>
        <taxon>Natronospirillaceae</taxon>
        <taxon>Natronospirillum</taxon>
    </lineage>
</organism>
<dbReference type="Gene3D" id="3.40.190.290">
    <property type="match status" value="1"/>
</dbReference>
<accession>A0A4Z0WI85</accession>
<dbReference type="OrthoDB" id="8885940at2"/>
<dbReference type="InterPro" id="IPR005119">
    <property type="entry name" value="LysR_subst-bd"/>
</dbReference>
<keyword evidence="3" id="KW-0238">DNA-binding</keyword>
<protein>
    <submittedName>
        <fullName evidence="6">LysR family transcriptional regulator</fullName>
    </submittedName>
</protein>
<dbReference type="GO" id="GO:0043565">
    <property type="term" value="F:sequence-specific DNA binding"/>
    <property type="evidence" value="ECO:0007669"/>
    <property type="project" value="TreeGrafter"/>
</dbReference>
<dbReference type="PROSITE" id="PS50931">
    <property type="entry name" value="HTH_LYSR"/>
    <property type="match status" value="1"/>
</dbReference>
<comment type="caution">
    <text evidence="6">The sequence shown here is derived from an EMBL/GenBank/DDBJ whole genome shotgun (WGS) entry which is preliminary data.</text>
</comment>
<dbReference type="Gene3D" id="1.10.10.10">
    <property type="entry name" value="Winged helix-like DNA-binding domain superfamily/Winged helix DNA-binding domain"/>
    <property type="match status" value="1"/>
</dbReference>
<dbReference type="PRINTS" id="PR00039">
    <property type="entry name" value="HTHLYSR"/>
</dbReference>
<gene>
    <name evidence="6" type="ORF">E4656_03365</name>
</gene>
<dbReference type="AlphaFoldDB" id="A0A4Z0WI85"/>
<keyword evidence="2" id="KW-0805">Transcription regulation</keyword>
<evidence type="ECO:0000256" key="3">
    <source>
        <dbReference type="ARBA" id="ARBA00023125"/>
    </source>
</evidence>
<dbReference type="FunFam" id="1.10.10.10:FF:000001">
    <property type="entry name" value="LysR family transcriptional regulator"/>
    <property type="match status" value="1"/>
</dbReference>
<name>A0A4Z0WI85_9GAMM</name>
<dbReference type="CDD" id="cd08422">
    <property type="entry name" value="PBP2_CrgA_like"/>
    <property type="match status" value="1"/>
</dbReference>
<dbReference type="PANTHER" id="PTHR30537">
    <property type="entry name" value="HTH-TYPE TRANSCRIPTIONAL REGULATOR"/>
    <property type="match status" value="1"/>
</dbReference>
<dbReference type="Pfam" id="PF03466">
    <property type="entry name" value="LysR_substrate"/>
    <property type="match status" value="1"/>
</dbReference>
<dbReference type="EMBL" id="SRMF01000001">
    <property type="protein sequence ID" value="TGG95476.1"/>
    <property type="molecule type" value="Genomic_DNA"/>
</dbReference>
<dbReference type="InterPro" id="IPR058163">
    <property type="entry name" value="LysR-type_TF_proteobact-type"/>
</dbReference>
<dbReference type="GO" id="GO:0006351">
    <property type="term" value="P:DNA-templated transcription"/>
    <property type="evidence" value="ECO:0007669"/>
    <property type="project" value="TreeGrafter"/>
</dbReference>
<dbReference type="SUPFAM" id="SSF46785">
    <property type="entry name" value="Winged helix' DNA-binding domain"/>
    <property type="match status" value="1"/>
</dbReference>
<proteinExistence type="inferred from homology"/>
<keyword evidence="7" id="KW-1185">Reference proteome</keyword>
<dbReference type="Pfam" id="PF00126">
    <property type="entry name" value="HTH_1"/>
    <property type="match status" value="1"/>
</dbReference>
<comment type="similarity">
    <text evidence="1">Belongs to the LysR transcriptional regulatory family.</text>
</comment>
<dbReference type="RefSeq" id="WP_135481175.1">
    <property type="nucleotide sequence ID" value="NZ_SRMF01000001.1"/>
</dbReference>
<evidence type="ECO:0000256" key="1">
    <source>
        <dbReference type="ARBA" id="ARBA00009437"/>
    </source>
</evidence>